<feature type="active site" evidence="3">
    <location>
        <position position="196"/>
    </location>
</feature>
<organism evidence="5 7">
    <name type="scientific">Rotaria sordida</name>
    <dbReference type="NCBI Taxonomy" id="392033"/>
    <lineage>
        <taxon>Eukaryota</taxon>
        <taxon>Metazoa</taxon>
        <taxon>Spiralia</taxon>
        <taxon>Gnathifera</taxon>
        <taxon>Rotifera</taxon>
        <taxon>Eurotatoria</taxon>
        <taxon>Bdelloidea</taxon>
        <taxon>Philodinida</taxon>
        <taxon>Philodinidae</taxon>
        <taxon>Rotaria</taxon>
    </lineage>
</organism>
<dbReference type="GO" id="GO:0052689">
    <property type="term" value="F:carboxylic ester hydrolase activity"/>
    <property type="evidence" value="ECO:0007669"/>
    <property type="project" value="InterPro"/>
</dbReference>
<dbReference type="PANTHER" id="PTHR48081">
    <property type="entry name" value="AB HYDROLASE SUPERFAMILY PROTEIN C4A8.06C"/>
    <property type="match status" value="1"/>
</dbReference>
<sequence>MTRKLQRLAIISSVLIILFAYLYHVPNSEGVPQMNRIRLLSGSMKIIKFIGKISEIFGLAPAWSIQRHSGLILKKLKPAEVNVNLKIENTTIEDVPVRIYSPLNLNDDKTKHLPAIIFFHGGAFYMGSIETHHPITLRLALQTGFIVISVEYRLAPEHPFPAGLNDCFKVTQYVLDSNNAKKLHIDSKRVAISGDSAGGNFAAVIAMRFANNSNKINVPRVQVLIYPVVQFFDFMVPSYLTPALHIFHFGRRGEILEFYLNKSISDDVLINNHTSIEQKKQYRQFVDWSLIPNKYRNVYKESITDNIEGNPKLIENAKQALDPDVSPLLVNNKELSKLPSTYILTVDHDRLRDEGFIYAARLKASGVNVIHHHFDNTFHGSLTFLEGLFQLDIAHEMLADIVQYLKENL</sequence>
<accession>A0A814P047</accession>
<dbReference type="Proteomes" id="UP000663889">
    <property type="component" value="Unassembled WGS sequence"/>
</dbReference>
<evidence type="ECO:0000256" key="2">
    <source>
        <dbReference type="ARBA" id="ARBA00022801"/>
    </source>
</evidence>
<evidence type="ECO:0000313" key="7">
    <source>
        <dbReference type="Proteomes" id="UP000663889"/>
    </source>
</evidence>
<protein>
    <recommendedName>
        <fullName evidence="4">Alpha/beta hydrolase fold-3 domain-containing protein</fullName>
    </recommendedName>
</protein>
<evidence type="ECO:0000259" key="4">
    <source>
        <dbReference type="Pfam" id="PF07859"/>
    </source>
</evidence>
<dbReference type="Proteomes" id="UP000663874">
    <property type="component" value="Unassembled WGS sequence"/>
</dbReference>
<comment type="caution">
    <text evidence="5">The sequence shown here is derived from an EMBL/GenBank/DDBJ whole genome shotgun (WGS) entry which is preliminary data.</text>
</comment>
<dbReference type="GO" id="GO:0016020">
    <property type="term" value="C:membrane"/>
    <property type="evidence" value="ECO:0007669"/>
    <property type="project" value="InterPro"/>
</dbReference>
<dbReference type="EMBL" id="CAJOBE010000938">
    <property type="protein sequence ID" value="CAF3700562.1"/>
    <property type="molecule type" value="Genomic_DNA"/>
</dbReference>
<reference evidence="5" key="1">
    <citation type="submission" date="2021-02" db="EMBL/GenBank/DDBJ databases">
        <authorList>
            <person name="Nowell W R."/>
        </authorList>
    </citation>
    <scope>NUCLEOTIDE SEQUENCE</scope>
</reference>
<dbReference type="InterPro" id="IPR013094">
    <property type="entry name" value="AB_hydrolase_3"/>
</dbReference>
<dbReference type="AlphaFoldDB" id="A0A814P047"/>
<evidence type="ECO:0000256" key="3">
    <source>
        <dbReference type="PIRSR" id="PIRSR037251-1"/>
    </source>
</evidence>
<gene>
    <name evidence="6" type="ORF">FNK824_LOCUS9135</name>
    <name evidence="5" type="ORF">SEV965_LOCUS15807</name>
</gene>
<dbReference type="SUPFAM" id="SSF53474">
    <property type="entry name" value="alpha/beta-Hydrolases"/>
    <property type="match status" value="1"/>
</dbReference>
<feature type="active site" evidence="3">
    <location>
        <position position="349"/>
    </location>
</feature>
<keyword evidence="2" id="KW-0378">Hydrolase</keyword>
<name>A0A814P047_9BILA</name>
<proteinExistence type="inferred from homology"/>
<feature type="domain" description="Alpha/beta hydrolase fold-3" evidence="4">
    <location>
        <begin position="116"/>
        <end position="239"/>
    </location>
</feature>
<dbReference type="InterPro" id="IPR029058">
    <property type="entry name" value="AB_hydrolase_fold"/>
</dbReference>
<evidence type="ECO:0000313" key="6">
    <source>
        <dbReference type="EMBL" id="CAF3700562.1"/>
    </source>
</evidence>
<evidence type="ECO:0000256" key="1">
    <source>
        <dbReference type="ARBA" id="ARBA00010515"/>
    </source>
</evidence>
<dbReference type="PIRSF" id="PIRSF037251">
    <property type="entry name" value="Arylacetamide_deacetylase"/>
    <property type="match status" value="1"/>
</dbReference>
<feature type="active site" evidence="3">
    <location>
        <position position="379"/>
    </location>
</feature>
<dbReference type="PROSITE" id="PS01173">
    <property type="entry name" value="LIPASE_GDXG_HIS"/>
    <property type="match status" value="1"/>
</dbReference>
<dbReference type="InterPro" id="IPR017157">
    <property type="entry name" value="Arylacetamide_deacetylase"/>
</dbReference>
<dbReference type="InterPro" id="IPR050300">
    <property type="entry name" value="GDXG_lipolytic_enzyme"/>
</dbReference>
<evidence type="ECO:0000313" key="5">
    <source>
        <dbReference type="EMBL" id="CAF1099753.1"/>
    </source>
</evidence>
<dbReference type="InterPro" id="IPR002168">
    <property type="entry name" value="Lipase_GDXG_HIS_AS"/>
</dbReference>
<dbReference type="Gene3D" id="3.40.50.1820">
    <property type="entry name" value="alpha/beta hydrolase"/>
    <property type="match status" value="1"/>
</dbReference>
<dbReference type="PANTHER" id="PTHR48081:SF8">
    <property type="entry name" value="ALPHA_BETA HYDROLASE FOLD-3 DOMAIN-CONTAINING PROTEIN-RELATED"/>
    <property type="match status" value="1"/>
</dbReference>
<comment type="similarity">
    <text evidence="1">Belongs to the 'GDXG' lipolytic enzyme family.</text>
</comment>
<dbReference type="Pfam" id="PF07859">
    <property type="entry name" value="Abhydrolase_3"/>
    <property type="match status" value="2"/>
</dbReference>
<feature type="domain" description="Alpha/beta hydrolase fold-3" evidence="4">
    <location>
        <begin position="316"/>
        <end position="381"/>
    </location>
</feature>
<dbReference type="EMBL" id="CAJNOU010000841">
    <property type="protein sequence ID" value="CAF1099753.1"/>
    <property type="molecule type" value="Genomic_DNA"/>
</dbReference>